<name>A0ABU6DP89_9GAMM</name>
<feature type="compositionally biased region" description="Polar residues" evidence="1">
    <location>
        <begin position="28"/>
        <end position="42"/>
    </location>
</feature>
<feature type="compositionally biased region" description="Basic and acidic residues" evidence="1">
    <location>
        <begin position="60"/>
        <end position="69"/>
    </location>
</feature>
<feature type="compositionally biased region" description="Basic and acidic residues" evidence="1">
    <location>
        <begin position="144"/>
        <end position="155"/>
    </location>
</feature>
<dbReference type="Gene3D" id="1.10.10.1400">
    <property type="entry name" value="Terminase, small subunit, N-terminal DNA-binding domain, HTH motif"/>
    <property type="match status" value="1"/>
</dbReference>
<protein>
    <submittedName>
        <fullName evidence="2">Terminase small subunit</fullName>
    </submittedName>
</protein>
<dbReference type="InterPro" id="IPR038713">
    <property type="entry name" value="Terminase_Gp1_N_sf"/>
</dbReference>
<organism evidence="2 3">
    <name type="scientific">Acinetobacter pollinis</name>
    <dbReference type="NCBI Taxonomy" id="2605270"/>
    <lineage>
        <taxon>Bacteria</taxon>
        <taxon>Pseudomonadati</taxon>
        <taxon>Pseudomonadota</taxon>
        <taxon>Gammaproteobacteria</taxon>
        <taxon>Moraxellales</taxon>
        <taxon>Moraxellaceae</taxon>
        <taxon>Acinetobacter</taxon>
    </lineage>
</organism>
<dbReference type="EMBL" id="VTDN01000001">
    <property type="protein sequence ID" value="MEB5475525.1"/>
    <property type="molecule type" value="Genomic_DNA"/>
</dbReference>
<feature type="region of interest" description="Disordered" evidence="1">
    <location>
        <begin position="142"/>
        <end position="173"/>
    </location>
</feature>
<evidence type="ECO:0000313" key="3">
    <source>
        <dbReference type="Proteomes" id="UP001339883"/>
    </source>
</evidence>
<dbReference type="Proteomes" id="UP001339883">
    <property type="component" value="Unassembled WGS sequence"/>
</dbReference>
<dbReference type="RefSeq" id="WP_325774178.1">
    <property type="nucleotide sequence ID" value="NZ_VTDN01000001.1"/>
</dbReference>
<dbReference type="Pfam" id="PF03592">
    <property type="entry name" value="Terminase_2"/>
    <property type="match status" value="1"/>
</dbReference>
<sequence>MALTSKMRKFAEAIAEGKSKKEAAISAGYSSETASQQASKLSKNPEVLAYIEKLTSSEKLTSKKEKVNSEVESEFIPARKEKQKNTQEAEGEFVGRGEIPIGAVEDPLEYLKSVWTNEDEDPENRMKAAIAGLPYVHGKVAAKGKKETRAEEAKNKTGAGGGKFSTLNSQLPS</sequence>
<comment type="caution">
    <text evidence="2">The sequence shown here is derived from an EMBL/GenBank/DDBJ whole genome shotgun (WGS) entry which is preliminary data.</text>
</comment>
<feature type="compositionally biased region" description="Basic and acidic residues" evidence="1">
    <location>
        <begin position="77"/>
        <end position="87"/>
    </location>
</feature>
<feature type="region of interest" description="Disordered" evidence="1">
    <location>
        <begin position="14"/>
        <end position="42"/>
    </location>
</feature>
<keyword evidence="3" id="KW-1185">Reference proteome</keyword>
<gene>
    <name evidence="2" type="ORF">I2F25_00410</name>
</gene>
<feature type="region of interest" description="Disordered" evidence="1">
    <location>
        <begin position="60"/>
        <end position="98"/>
    </location>
</feature>
<dbReference type="InterPro" id="IPR005335">
    <property type="entry name" value="Terminase_ssu"/>
</dbReference>
<accession>A0ABU6DP89</accession>
<evidence type="ECO:0000256" key="1">
    <source>
        <dbReference type="SAM" id="MobiDB-lite"/>
    </source>
</evidence>
<evidence type="ECO:0000313" key="2">
    <source>
        <dbReference type="EMBL" id="MEB5475525.1"/>
    </source>
</evidence>
<proteinExistence type="predicted"/>
<reference evidence="2 3" key="1">
    <citation type="submission" date="2019-08" db="EMBL/GenBank/DDBJ databases">
        <title>Five species of Acinetobacter isolated from floral nectar and animal pollinators.</title>
        <authorList>
            <person name="Hendry T.A."/>
        </authorList>
    </citation>
    <scope>NUCLEOTIDE SEQUENCE [LARGE SCALE GENOMIC DNA]</scope>
    <source>
        <strain evidence="2 3">MD18.27</strain>
    </source>
</reference>
<feature type="compositionally biased region" description="Basic and acidic residues" evidence="1">
    <location>
        <begin position="14"/>
        <end position="23"/>
    </location>
</feature>